<dbReference type="Gene3D" id="3.30.40.10">
    <property type="entry name" value="Zinc/RING finger domain, C3HC4 (zinc finger)"/>
    <property type="match status" value="1"/>
</dbReference>
<dbReference type="InterPro" id="IPR001841">
    <property type="entry name" value="Znf_RING"/>
</dbReference>
<dbReference type="GO" id="GO:0005783">
    <property type="term" value="C:endoplasmic reticulum"/>
    <property type="evidence" value="ECO:0007669"/>
    <property type="project" value="TreeGrafter"/>
</dbReference>
<feature type="transmembrane region" description="Helical" evidence="6">
    <location>
        <begin position="412"/>
        <end position="431"/>
    </location>
</feature>
<feature type="transmembrane region" description="Helical" evidence="6">
    <location>
        <begin position="6"/>
        <end position="28"/>
    </location>
</feature>
<gene>
    <name evidence="8" type="primary">Rnf103-001</name>
</gene>
<sequence>MFFLKLFLFLSYFIALLLVFFVLDFFAWNGPHIVTSLIDPLSLSVKQLRWLLHSRGISYNQAVEKNDLTDLILASGSVTKEKVTFAQFVDENQPESTRFYTSSELDESLNKAGDVWLVQVITEDNNGNISPLEWKKLIKRTAMIGVNAGQIFCKDSPDLCESRSFLTSQLILGYHYGGYHKLHLHTLTLPTNCGSAFKWINTIFNQKLEVSSSLSDFKHSLVNKKPDKNHIQVLYISAAKLTPAVFGSLQLHFGKISVGKLDFSADSVDVNSLLSPDTFVSNSIVHFKTHKTEFLYGNKTAEHMTFSHLSMYLMMLNPDINLFFTFSVYMCNVLGALSIFTCQGYVVSRGFAVLKSLLAYNIVLLGAWLLFSSVHFQPLNELIENFTGILQKANSTDVAAFIRSGVIRAMQMPYLFLTGFIVFFNFAFIALQRLGLISYEHEYELTELLLDNDAQGTNDISHRWIQRLATPELWLQPLIPNDYIDELPVWEYSPIANSSDAPENDRCLSDRTSSVSPVRSNEPNQERGRPCFPSSPRQTPTLSHGILRSIRTCLRGRSPRLKRTKGPPKNMRRDTSCAICLDHFRCRVLVCGLPCSHVFHNSCIQEWLYNDKHCCPVCRWPAFKAK</sequence>
<dbReference type="Pfam" id="PF13639">
    <property type="entry name" value="zf-RING_2"/>
    <property type="match status" value="1"/>
</dbReference>
<feature type="region of interest" description="Disordered" evidence="5">
    <location>
        <begin position="498"/>
        <end position="542"/>
    </location>
</feature>
<dbReference type="InterPro" id="IPR013083">
    <property type="entry name" value="Znf_RING/FYVE/PHD"/>
</dbReference>
<keyword evidence="6" id="KW-0472">Membrane</keyword>
<evidence type="ECO:0000256" key="6">
    <source>
        <dbReference type="SAM" id="Phobius"/>
    </source>
</evidence>
<name>A0A6F9DR78_9ASCI</name>
<dbReference type="GO" id="GO:0004842">
    <property type="term" value="F:ubiquitin-protein transferase activity"/>
    <property type="evidence" value="ECO:0007669"/>
    <property type="project" value="InterPro"/>
</dbReference>
<dbReference type="GO" id="GO:0008270">
    <property type="term" value="F:zinc ion binding"/>
    <property type="evidence" value="ECO:0007669"/>
    <property type="project" value="UniProtKB-KW"/>
</dbReference>
<dbReference type="PANTHER" id="PTHR15302:SF0">
    <property type="entry name" value="E3 UBIQUITIN-PROTEIN LIGASE RNF103"/>
    <property type="match status" value="1"/>
</dbReference>
<dbReference type="GO" id="GO:0036503">
    <property type="term" value="P:ERAD pathway"/>
    <property type="evidence" value="ECO:0007669"/>
    <property type="project" value="TreeGrafter"/>
</dbReference>
<dbReference type="PROSITE" id="PS50089">
    <property type="entry name" value="ZF_RING_2"/>
    <property type="match status" value="1"/>
</dbReference>
<dbReference type="PANTHER" id="PTHR15302">
    <property type="entry name" value="E3 UBIQUITIN-PROTEIN LIGASE RNF103"/>
    <property type="match status" value="1"/>
</dbReference>
<evidence type="ECO:0000256" key="2">
    <source>
        <dbReference type="ARBA" id="ARBA00022771"/>
    </source>
</evidence>
<keyword evidence="6" id="KW-1133">Transmembrane helix</keyword>
<keyword evidence="3" id="KW-0862">Zinc</keyword>
<organism evidence="8">
    <name type="scientific">Phallusia mammillata</name>
    <dbReference type="NCBI Taxonomy" id="59560"/>
    <lineage>
        <taxon>Eukaryota</taxon>
        <taxon>Metazoa</taxon>
        <taxon>Chordata</taxon>
        <taxon>Tunicata</taxon>
        <taxon>Ascidiacea</taxon>
        <taxon>Phlebobranchia</taxon>
        <taxon>Ascidiidae</taxon>
        <taxon>Phallusia</taxon>
    </lineage>
</organism>
<dbReference type="GO" id="GO:0016567">
    <property type="term" value="P:protein ubiquitination"/>
    <property type="evidence" value="ECO:0007669"/>
    <property type="project" value="InterPro"/>
</dbReference>
<keyword evidence="1" id="KW-0479">Metal-binding</keyword>
<evidence type="ECO:0000256" key="4">
    <source>
        <dbReference type="PROSITE-ProRule" id="PRU00175"/>
    </source>
</evidence>
<reference evidence="8" key="1">
    <citation type="submission" date="2020-04" db="EMBL/GenBank/DDBJ databases">
        <authorList>
            <person name="Neveu A P."/>
        </authorList>
    </citation>
    <scope>NUCLEOTIDE SEQUENCE</scope>
    <source>
        <tissue evidence="8">Whole embryo</tissue>
    </source>
</reference>
<evidence type="ECO:0000256" key="5">
    <source>
        <dbReference type="SAM" id="MobiDB-lite"/>
    </source>
</evidence>
<dbReference type="AlphaFoldDB" id="A0A6F9DR78"/>
<evidence type="ECO:0000256" key="1">
    <source>
        <dbReference type="ARBA" id="ARBA00022723"/>
    </source>
</evidence>
<dbReference type="EMBL" id="LR789757">
    <property type="protein sequence ID" value="CAB3265619.1"/>
    <property type="molecule type" value="mRNA"/>
</dbReference>
<evidence type="ECO:0000259" key="7">
    <source>
        <dbReference type="PROSITE" id="PS50089"/>
    </source>
</evidence>
<dbReference type="SUPFAM" id="SSF57850">
    <property type="entry name" value="RING/U-box"/>
    <property type="match status" value="1"/>
</dbReference>
<dbReference type="InterPro" id="IPR042494">
    <property type="entry name" value="RNF103"/>
</dbReference>
<feature type="transmembrane region" description="Helical" evidence="6">
    <location>
        <begin position="320"/>
        <end position="340"/>
    </location>
</feature>
<feature type="transmembrane region" description="Helical" evidence="6">
    <location>
        <begin position="352"/>
        <end position="371"/>
    </location>
</feature>
<proteinExistence type="evidence at transcript level"/>
<keyword evidence="6" id="KW-0812">Transmembrane</keyword>
<protein>
    <submittedName>
        <fullName evidence="8">E3 ubiquitin-protein ligase RNF103-like</fullName>
    </submittedName>
</protein>
<evidence type="ECO:0000256" key="3">
    <source>
        <dbReference type="ARBA" id="ARBA00022833"/>
    </source>
</evidence>
<evidence type="ECO:0000313" key="8">
    <source>
        <dbReference type="EMBL" id="CAB3265619.1"/>
    </source>
</evidence>
<dbReference type="SMART" id="SM00184">
    <property type="entry name" value="RING"/>
    <property type="match status" value="1"/>
</dbReference>
<dbReference type="CDD" id="cd16473">
    <property type="entry name" value="RING-H2_RNF103"/>
    <property type="match status" value="1"/>
</dbReference>
<feature type="compositionally biased region" description="Polar residues" evidence="5">
    <location>
        <begin position="510"/>
        <end position="523"/>
    </location>
</feature>
<feature type="domain" description="RING-type" evidence="7">
    <location>
        <begin position="577"/>
        <end position="619"/>
    </location>
</feature>
<keyword evidence="2 4" id="KW-0863">Zinc-finger</keyword>
<accession>A0A6F9DR78</accession>